<dbReference type="InterPro" id="IPR017482">
    <property type="entry name" value="Lambda-type_endonuclease"/>
</dbReference>
<dbReference type="NCBIfam" id="TIGR03033">
    <property type="entry name" value="phage_rel_nuc"/>
    <property type="match status" value="1"/>
</dbReference>
<keyword evidence="3" id="KW-0540">Nuclease</keyword>
<dbReference type="SUPFAM" id="SSF52980">
    <property type="entry name" value="Restriction endonuclease-like"/>
    <property type="match status" value="1"/>
</dbReference>
<sequence length="314" mass="36064">MLDTISTVKMSREEWLEERRKSIGGSDAAAVIGMSRFASPYTVWMDKTGRLPEKEDTEAMRIGRDLEEYVAKRFEEASGKKVRRCNYIIRNPAYPWAHADIDRRISSENAGLECKTTSTLDIRQFNGVDFPEKYYCQCVHYLAVTGLDRWYLAVLVFGRGFFTYTLERDEAEISALMEAEKLFWRCVEEDTPPAPDGSEATTDAISTIYADSSGEQLDLFGREQLLAEYMQIKRQAAALAERSREIENTIKLDMGTAERAACNGYNVSWKQQNRQTFQPKAFKEAYPDIDLAPFYKTVQARPFKITEMKQEEES</sequence>
<dbReference type="EMBL" id="BK015811">
    <property type="protein sequence ID" value="DAE26196.1"/>
    <property type="molecule type" value="Genomic_DNA"/>
</dbReference>
<evidence type="ECO:0000256" key="1">
    <source>
        <dbReference type="SAM" id="Coils"/>
    </source>
</evidence>
<keyword evidence="3" id="KW-0269">Exonuclease</keyword>
<proteinExistence type="predicted"/>
<dbReference type="InterPro" id="IPR011335">
    <property type="entry name" value="Restrct_endonuc-II-like"/>
</dbReference>
<dbReference type="Pfam" id="PF09588">
    <property type="entry name" value="YqaJ"/>
    <property type="match status" value="1"/>
</dbReference>
<dbReference type="Gene3D" id="3.90.320.10">
    <property type="match status" value="1"/>
</dbReference>
<organism evidence="3">
    <name type="scientific">Siphoviridae sp. ctcMb1</name>
    <dbReference type="NCBI Taxonomy" id="2827276"/>
    <lineage>
        <taxon>Viruses</taxon>
        <taxon>Duplodnaviria</taxon>
        <taxon>Heunggongvirae</taxon>
        <taxon>Uroviricota</taxon>
        <taxon>Caudoviricetes</taxon>
    </lineage>
</organism>
<keyword evidence="1" id="KW-0175">Coiled coil</keyword>
<dbReference type="InterPro" id="IPR011604">
    <property type="entry name" value="PDDEXK-like_dom_sf"/>
</dbReference>
<reference evidence="3" key="1">
    <citation type="journal article" date="2021" name="Proc. Natl. Acad. Sci. U.S.A.">
        <title>A Catalog of Tens of Thousands of Viruses from Human Metagenomes Reveals Hidden Associations with Chronic Diseases.</title>
        <authorList>
            <person name="Tisza M.J."/>
            <person name="Buck C.B."/>
        </authorList>
    </citation>
    <scope>NUCLEOTIDE SEQUENCE</scope>
    <source>
        <strain evidence="3">CtcMb1</strain>
    </source>
</reference>
<dbReference type="InterPro" id="IPR019080">
    <property type="entry name" value="YqaJ_viral_recombinase"/>
</dbReference>
<feature type="coiled-coil region" evidence="1">
    <location>
        <begin position="222"/>
        <end position="249"/>
    </location>
</feature>
<evidence type="ECO:0000259" key="2">
    <source>
        <dbReference type="Pfam" id="PF09588"/>
    </source>
</evidence>
<evidence type="ECO:0000313" key="3">
    <source>
        <dbReference type="EMBL" id="DAE26196.1"/>
    </source>
</evidence>
<feature type="domain" description="YqaJ viral recombinase" evidence="2">
    <location>
        <begin position="14"/>
        <end position="147"/>
    </location>
</feature>
<protein>
    <submittedName>
        <fullName evidence="3">Exonuclease</fullName>
    </submittedName>
</protein>
<name>A0A8S5R5D1_9CAUD</name>
<dbReference type="GO" id="GO:0004527">
    <property type="term" value="F:exonuclease activity"/>
    <property type="evidence" value="ECO:0007669"/>
    <property type="project" value="UniProtKB-KW"/>
</dbReference>
<keyword evidence="3" id="KW-0378">Hydrolase</keyword>
<accession>A0A8S5R5D1</accession>